<reference evidence="6 7" key="1">
    <citation type="journal article" date="2023" name="BMC Biol.">
        <title>The compact genome of the sponge Oopsacas minuta (Hexactinellida) is lacking key metazoan core genes.</title>
        <authorList>
            <person name="Santini S."/>
            <person name="Schenkelaars Q."/>
            <person name="Jourda C."/>
            <person name="Duchesne M."/>
            <person name="Belahbib H."/>
            <person name="Rocher C."/>
            <person name="Selva M."/>
            <person name="Riesgo A."/>
            <person name="Vervoort M."/>
            <person name="Leys S.P."/>
            <person name="Kodjabachian L."/>
            <person name="Le Bivic A."/>
            <person name="Borchiellini C."/>
            <person name="Claverie J.M."/>
            <person name="Renard E."/>
        </authorList>
    </citation>
    <scope>NUCLEOTIDE SEQUENCE [LARGE SCALE GENOMIC DNA]</scope>
    <source>
        <strain evidence="6">SPO-2</strain>
    </source>
</reference>
<gene>
    <name evidence="6" type="ORF">LOD99_669</name>
</gene>
<comment type="similarity">
    <text evidence="2">Belongs to the TADA1 family.</text>
</comment>
<comment type="caution">
    <text evidence="6">The sequence shown here is derived from an EMBL/GenBank/DDBJ whole genome shotgun (WGS) entry which is preliminary data.</text>
</comment>
<evidence type="ECO:0000313" key="6">
    <source>
        <dbReference type="EMBL" id="KAI6654270.1"/>
    </source>
</evidence>
<evidence type="ECO:0008006" key="8">
    <source>
        <dbReference type="Google" id="ProtNLM"/>
    </source>
</evidence>
<organism evidence="6 7">
    <name type="scientific">Oopsacas minuta</name>
    <dbReference type="NCBI Taxonomy" id="111878"/>
    <lineage>
        <taxon>Eukaryota</taxon>
        <taxon>Metazoa</taxon>
        <taxon>Porifera</taxon>
        <taxon>Hexactinellida</taxon>
        <taxon>Hexasterophora</taxon>
        <taxon>Lyssacinosida</taxon>
        <taxon>Leucopsacidae</taxon>
        <taxon>Oopsacas</taxon>
    </lineage>
</organism>
<dbReference type="PANTHER" id="PTHR21277">
    <property type="entry name" value="TRANSCRIPTIONAL ADAPTER 1"/>
    <property type="match status" value="1"/>
</dbReference>
<dbReference type="GO" id="GO:0000124">
    <property type="term" value="C:SAGA complex"/>
    <property type="evidence" value="ECO:0007669"/>
    <property type="project" value="TreeGrafter"/>
</dbReference>
<protein>
    <recommendedName>
        <fullName evidence="8">Transcriptional adapter 1-like protein</fullName>
    </recommendedName>
</protein>
<sequence>MAVELWEAKKQLSEVLEGNLPRYLEILKRWCKQKITKDEFDKLTRTLLPEKSFCLHNQFIMAILLKSFTPSTPDESNPFVADGTYANIYNPTIFDTQSTGNLTAENVLELSFCPNDIYLPDIPSIKSRIILHLWEQNLEDSGNRVEELLFFAMEEFLKNICSFLAFKKGRLKRRRNVDFTSKQYKYTIPGSTPNDRTPNYEMPISLMSLRKYTTLPYPDNKITLFDARDILPLYKSVICSHTVFSRNYERLLSQLWHPS</sequence>
<keyword evidence="7" id="KW-1185">Reference proteome</keyword>
<dbReference type="InterPro" id="IPR024738">
    <property type="entry name" value="Hfi1/Tada1"/>
</dbReference>
<dbReference type="Proteomes" id="UP001165289">
    <property type="component" value="Unassembled WGS sequence"/>
</dbReference>
<dbReference type="GO" id="GO:0005634">
    <property type="term" value="C:nucleus"/>
    <property type="evidence" value="ECO:0007669"/>
    <property type="project" value="UniProtKB-SubCell"/>
</dbReference>
<dbReference type="Pfam" id="PF12767">
    <property type="entry name" value="SAGA-Tad1"/>
    <property type="match status" value="1"/>
</dbReference>
<evidence type="ECO:0000256" key="3">
    <source>
        <dbReference type="ARBA" id="ARBA00023015"/>
    </source>
</evidence>
<evidence type="ECO:0000313" key="7">
    <source>
        <dbReference type="Proteomes" id="UP001165289"/>
    </source>
</evidence>
<name>A0AAV7JZL1_9METZ</name>
<accession>A0AAV7JZL1</accession>
<dbReference type="AlphaFoldDB" id="A0AAV7JZL1"/>
<evidence type="ECO:0000256" key="5">
    <source>
        <dbReference type="ARBA" id="ARBA00023242"/>
    </source>
</evidence>
<evidence type="ECO:0000256" key="1">
    <source>
        <dbReference type="ARBA" id="ARBA00004123"/>
    </source>
</evidence>
<evidence type="ECO:0000256" key="4">
    <source>
        <dbReference type="ARBA" id="ARBA00023163"/>
    </source>
</evidence>
<dbReference type="PANTHER" id="PTHR21277:SF5">
    <property type="entry name" value="TRANSCRIPTIONAL ADAPTER 1"/>
    <property type="match status" value="1"/>
</dbReference>
<dbReference type="EMBL" id="JAKMXF010000222">
    <property type="protein sequence ID" value="KAI6654270.1"/>
    <property type="molecule type" value="Genomic_DNA"/>
</dbReference>
<dbReference type="GO" id="GO:0006357">
    <property type="term" value="P:regulation of transcription by RNA polymerase II"/>
    <property type="evidence" value="ECO:0007669"/>
    <property type="project" value="TreeGrafter"/>
</dbReference>
<keyword evidence="3" id="KW-0805">Transcription regulation</keyword>
<proteinExistence type="inferred from homology"/>
<keyword evidence="5" id="KW-0539">Nucleus</keyword>
<evidence type="ECO:0000256" key="2">
    <source>
        <dbReference type="ARBA" id="ARBA00010314"/>
    </source>
</evidence>
<comment type="subcellular location">
    <subcellularLocation>
        <location evidence="1">Nucleus</location>
    </subcellularLocation>
</comment>
<keyword evidence="4" id="KW-0804">Transcription</keyword>
<dbReference type="GO" id="GO:0003713">
    <property type="term" value="F:transcription coactivator activity"/>
    <property type="evidence" value="ECO:0007669"/>
    <property type="project" value="TreeGrafter"/>
</dbReference>